<accession>A0A495W4J1</accession>
<gene>
    <name evidence="2" type="ORF">C8E97_4250</name>
</gene>
<proteinExistence type="predicted"/>
<evidence type="ECO:0000256" key="1">
    <source>
        <dbReference type="SAM" id="MobiDB-lite"/>
    </source>
</evidence>
<name>A0A495W4J1_9PSEU</name>
<organism evidence="2 3">
    <name type="scientific">Saccharothrix australiensis</name>
    <dbReference type="NCBI Taxonomy" id="2072"/>
    <lineage>
        <taxon>Bacteria</taxon>
        <taxon>Bacillati</taxon>
        <taxon>Actinomycetota</taxon>
        <taxon>Actinomycetes</taxon>
        <taxon>Pseudonocardiales</taxon>
        <taxon>Pseudonocardiaceae</taxon>
        <taxon>Saccharothrix</taxon>
    </lineage>
</organism>
<reference evidence="2 3" key="1">
    <citation type="submission" date="2018-10" db="EMBL/GenBank/DDBJ databases">
        <title>Sequencing the genomes of 1000 actinobacteria strains.</title>
        <authorList>
            <person name="Klenk H.-P."/>
        </authorList>
    </citation>
    <scope>NUCLEOTIDE SEQUENCE [LARGE SCALE GENOMIC DNA]</scope>
    <source>
        <strain evidence="2 3">DSM 43800</strain>
    </source>
</reference>
<dbReference type="OrthoDB" id="516973at2"/>
<evidence type="ECO:0000313" key="2">
    <source>
        <dbReference type="EMBL" id="RKT55573.1"/>
    </source>
</evidence>
<comment type="caution">
    <text evidence="2">The sequence shown here is derived from an EMBL/GenBank/DDBJ whole genome shotgun (WGS) entry which is preliminary data.</text>
</comment>
<feature type="region of interest" description="Disordered" evidence="1">
    <location>
        <begin position="696"/>
        <end position="719"/>
    </location>
</feature>
<sequence>MSRRTVLVVGGGGLLLAGLPRGSSVLASFVQEAEPTLRLDLLRREDMLKLHYDFYNLQVSHASDPPTLVAVDGTRQSLVVVRFDSQHLMEETTFVSTQGGSPPPPEALPAPGEVLTKAVEPSRIAFLVPPTVKALPYTEDGLLDWSGWVMRVVPVLAEGAQQAPTGLQTDLRLVDWLHLTPEQVASWAHVRHPVDAGGRTELWHTRLAARDERGRPDPFRGPNPVRAVAADDVPADTKFKSLIGYGGNRDVPKRLVSQSNAVEPVKAELLLLSAQGSSVELAGEWGGDLPIAQWRHRSSLGRDNYVRVEERGFLFPYGHRAVLVTETERQIMPDGAAHLIQRAYVRVQQPVKEYSENAFPFTSVRILLAATPNLAPVPEKIPARKPGEPPTSEARTFWVQYLPEGSADPIADRRDIPFPMAATDWAGNRVEFTAFLAFVHVEDAYAGDALAELRAVFGADRYGPGDLGARRTHALGGQEVAFAPPAGGNPAARTAPAEGSTVLPTAAMYLSSAAGDPAGPWRWLAEPNFVPRMLAAEVRLPSVETLVGKEVTAAIGYDPDYVAGSFERVKGEAFARVQRTVAQVGELVLKLATPGATLPTGGEVAAQFGSVVANVGGVASPDLVIGGLSRALGPLSGPAEVVTDIVRNGRFDPKKFFAEGAKLLGGISIGDLIGGVDPVDPTKPIRLDLDSGPRIVTTRVHPGGDVTKPPEAVSTTVDWTPRLPSGLTAGVFWPKTDDGRTASLTLHGETRTALGDGATTYVMTGDLRDFALELVKGDDPVLSFVKLTFRRFAFEARDNAKPNIHVELAGVAFKGPLDFVNTLQRFLVSSGRGPAIDVQPVGISAGWTLAIPDVAIGVFTLQHLAFSAALHLPFDGGPARARFAFCSREQPFTLTVSLFGGGGFFALAVGADGFEMLEAAIEFGGSVAFNLGVASGGVSVLAGIYFKLELTDGRELVTLTGYLRANGQLSVLGLITISAEFYLGLSYTSEGNRVEGEASLTVEIDILFFHKSVTLRVHKSFAGPSTALTDGRAAAAPPKFGDLMGRDDWHTYCDAFAA</sequence>
<dbReference type="EMBL" id="RBXO01000001">
    <property type="protein sequence ID" value="RKT55573.1"/>
    <property type="molecule type" value="Genomic_DNA"/>
</dbReference>
<dbReference type="AlphaFoldDB" id="A0A495W4J1"/>
<dbReference type="RefSeq" id="WP_121007253.1">
    <property type="nucleotide sequence ID" value="NZ_RBXO01000001.1"/>
</dbReference>
<dbReference type="Proteomes" id="UP000282084">
    <property type="component" value="Unassembled WGS sequence"/>
</dbReference>
<evidence type="ECO:0000313" key="3">
    <source>
        <dbReference type="Proteomes" id="UP000282084"/>
    </source>
</evidence>
<protein>
    <submittedName>
        <fullName evidence="2">Uncharacterized protein</fullName>
    </submittedName>
</protein>
<keyword evidence="3" id="KW-1185">Reference proteome</keyword>